<gene>
    <name evidence="1" type="ORF">E2C01_013723</name>
</gene>
<reference evidence="1 2" key="1">
    <citation type="submission" date="2019-05" db="EMBL/GenBank/DDBJ databases">
        <title>Another draft genome of Portunus trituberculatus and its Hox gene families provides insights of decapod evolution.</title>
        <authorList>
            <person name="Jeong J.-H."/>
            <person name="Song I."/>
            <person name="Kim S."/>
            <person name="Choi T."/>
            <person name="Kim D."/>
            <person name="Ryu S."/>
            <person name="Kim W."/>
        </authorList>
    </citation>
    <scope>NUCLEOTIDE SEQUENCE [LARGE SCALE GENOMIC DNA]</scope>
    <source>
        <tissue evidence="1">Muscle</tissue>
    </source>
</reference>
<dbReference type="Proteomes" id="UP000324222">
    <property type="component" value="Unassembled WGS sequence"/>
</dbReference>
<comment type="caution">
    <text evidence="1">The sequence shown here is derived from an EMBL/GenBank/DDBJ whole genome shotgun (WGS) entry which is preliminary data.</text>
</comment>
<proteinExistence type="predicted"/>
<sequence length="67" mass="7298">MRTGGAAAVEINLSPRFVAVFQHLEMALSIHPCRNVLESEGRCNTANCPHLTPSLSQLSFISTETDK</sequence>
<evidence type="ECO:0000313" key="1">
    <source>
        <dbReference type="EMBL" id="MPC20767.1"/>
    </source>
</evidence>
<organism evidence="1 2">
    <name type="scientific">Portunus trituberculatus</name>
    <name type="common">Swimming crab</name>
    <name type="synonym">Neptunus trituberculatus</name>
    <dbReference type="NCBI Taxonomy" id="210409"/>
    <lineage>
        <taxon>Eukaryota</taxon>
        <taxon>Metazoa</taxon>
        <taxon>Ecdysozoa</taxon>
        <taxon>Arthropoda</taxon>
        <taxon>Crustacea</taxon>
        <taxon>Multicrustacea</taxon>
        <taxon>Malacostraca</taxon>
        <taxon>Eumalacostraca</taxon>
        <taxon>Eucarida</taxon>
        <taxon>Decapoda</taxon>
        <taxon>Pleocyemata</taxon>
        <taxon>Brachyura</taxon>
        <taxon>Eubrachyura</taxon>
        <taxon>Portunoidea</taxon>
        <taxon>Portunidae</taxon>
        <taxon>Portuninae</taxon>
        <taxon>Portunus</taxon>
    </lineage>
</organism>
<evidence type="ECO:0000313" key="2">
    <source>
        <dbReference type="Proteomes" id="UP000324222"/>
    </source>
</evidence>
<dbReference type="AlphaFoldDB" id="A0A5B7DHY0"/>
<protein>
    <submittedName>
        <fullName evidence="1">Uncharacterized protein</fullName>
    </submittedName>
</protein>
<name>A0A5B7DHY0_PORTR</name>
<accession>A0A5B7DHY0</accession>
<keyword evidence="2" id="KW-1185">Reference proteome</keyword>
<dbReference type="EMBL" id="VSRR010000908">
    <property type="protein sequence ID" value="MPC20767.1"/>
    <property type="molecule type" value="Genomic_DNA"/>
</dbReference>